<evidence type="ECO:0008006" key="3">
    <source>
        <dbReference type="Google" id="ProtNLM"/>
    </source>
</evidence>
<accession>A0A1I9YDF3</accession>
<keyword evidence="2" id="KW-1185">Reference proteome</keyword>
<gene>
    <name evidence="1" type="ORF">BJG93_02200</name>
</gene>
<reference evidence="1" key="2">
    <citation type="submission" date="2021-06" db="EMBL/GenBank/DDBJ databases">
        <authorList>
            <person name="Rogers T.H."/>
            <person name="Ramsay J.P."/>
            <person name="Wang P."/>
            <person name="Terpolilli J."/>
        </authorList>
    </citation>
    <scope>NUCLEOTIDE SEQUENCE</scope>
    <source>
        <strain evidence="1">WSM5005</strain>
    </source>
</reference>
<organism evidence="1 2">
    <name type="scientific">Paraburkholderia sprentiae WSM5005</name>
    <dbReference type="NCBI Taxonomy" id="754502"/>
    <lineage>
        <taxon>Bacteria</taxon>
        <taxon>Pseudomonadati</taxon>
        <taxon>Pseudomonadota</taxon>
        <taxon>Betaproteobacteria</taxon>
        <taxon>Burkholderiales</taxon>
        <taxon>Burkholderiaceae</taxon>
        <taxon>Paraburkholderia</taxon>
    </lineage>
</organism>
<proteinExistence type="predicted"/>
<name>A0A1I9YDF3_9BURK</name>
<dbReference type="RefSeq" id="WP_027198247.1">
    <property type="nucleotide sequence ID" value="NZ_CP017561.2"/>
</dbReference>
<dbReference type="EMBL" id="CP017561">
    <property type="protein sequence ID" value="APA84336.1"/>
    <property type="molecule type" value="Genomic_DNA"/>
</dbReference>
<dbReference type="Proteomes" id="UP000179860">
    <property type="component" value="Chromosome 1"/>
</dbReference>
<evidence type="ECO:0000313" key="2">
    <source>
        <dbReference type="Proteomes" id="UP000179860"/>
    </source>
</evidence>
<dbReference type="KEGG" id="pspw:BJG93_02200"/>
<evidence type="ECO:0000313" key="1">
    <source>
        <dbReference type="EMBL" id="APA84336.1"/>
    </source>
</evidence>
<protein>
    <recommendedName>
        <fullName evidence="3">DNA-binding protein</fullName>
    </recommendedName>
</protein>
<dbReference type="AlphaFoldDB" id="A0A1I9YDF3"/>
<dbReference type="STRING" id="754502.BJG93_02200"/>
<reference evidence="1" key="1">
    <citation type="submission" date="2016-09" db="EMBL/GenBank/DDBJ databases">
        <title>The Complete Genome of Burkholderia sprentiae wsm5005.</title>
        <authorList>
            <person name="De Meyer S."/>
            <person name="Wang P."/>
            <person name="Terpolilli J."/>
        </authorList>
    </citation>
    <scope>NUCLEOTIDE SEQUENCE [LARGE SCALE GENOMIC DNA]</scope>
    <source>
        <strain evidence="1">WSM5005</strain>
    </source>
</reference>
<sequence>MTDDEAGLEARLFVFVRERGYPVAGDGSTNESGAAACLGYASRSTLAKQHACGKLRLRFRMAGRSRWYAIADIARYLSDWRNG</sequence>